<dbReference type="GO" id="GO:0009423">
    <property type="term" value="P:chorismate biosynthetic process"/>
    <property type="evidence" value="ECO:0007669"/>
    <property type="project" value="UniProtKB-UniRule"/>
</dbReference>
<dbReference type="eggNOG" id="COG0710">
    <property type="taxonomic scope" value="Bacteria"/>
</dbReference>
<dbReference type="InterPro" id="IPR013785">
    <property type="entry name" value="Aldolase_TIM"/>
</dbReference>
<comment type="subunit">
    <text evidence="4">Homodimer.</text>
</comment>
<feature type="binding site" evidence="4">
    <location>
        <position position="300"/>
    </location>
    <ligand>
        <name>3-dehydroquinate</name>
        <dbReference type="ChEBI" id="CHEBI:32364"/>
    </ligand>
</feature>
<evidence type="ECO:0000256" key="4">
    <source>
        <dbReference type="HAMAP-Rule" id="MF_00214"/>
    </source>
</evidence>
<dbReference type="GO" id="GO:0008652">
    <property type="term" value="P:amino acid biosynthetic process"/>
    <property type="evidence" value="ECO:0007669"/>
    <property type="project" value="UniProtKB-KW"/>
</dbReference>
<comment type="function">
    <text evidence="4">Involved in the third step of the chorismate pathway, which leads to the biosynthesis of aromatic amino acids. Catalyzes the cis-dehydration of 3-dehydroquinate (DHQ) and introduces the first double bond of the aromatic ring to yield 3-dehydroshikimate.</text>
</comment>
<keyword evidence="3 4" id="KW-0704">Schiff base</keyword>
<protein>
    <recommendedName>
        <fullName evidence="4">3-dehydroquinate dehydratase</fullName>
        <shortName evidence="4">3-dehydroquinase</shortName>
        <ecNumber evidence="4">4.2.1.10</ecNumber>
    </recommendedName>
    <alternativeName>
        <fullName evidence="4">Type I DHQase</fullName>
    </alternativeName>
    <alternativeName>
        <fullName evidence="4">Type I dehydroquinase</fullName>
        <shortName evidence="4">DHQ1</shortName>
    </alternativeName>
</protein>
<keyword evidence="2 4" id="KW-0456">Lyase</keyword>
<dbReference type="EMBL" id="JFYZ01000060">
    <property type="protein sequence ID" value="EZP71253.1"/>
    <property type="molecule type" value="Genomic_DNA"/>
</dbReference>
<gene>
    <name evidence="4 5" type="primary">aroD</name>
    <name evidence="5" type="ORF">BV97_05246</name>
</gene>
<dbReference type="HAMAP" id="MF_00214">
    <property type="entry name" value="AroD"/>
    <property type="match status" value="1"/>
</dbReference>
<dbReference type="Gene3D" id="3.20.20.70">
    <property type="entry name" value="Aldolase class I"/>
    <property type="match status" value="1"/>
</dbReference>
<dbReference type="GO" id="GO:0003855">
    <property type="term" value="F:3-dehydroquinate dehydratase activity"/>
    <property type="evidence" value="ECO:0007669"/>
    <property type="project" value="UniProtKB-UniRule"/>
</dbReference>
<feature type="binding site" evidence="4">
    <location>
        <position position="87"/>
    </location>
    <ligand>
        <name>3-dehydroquinate</name>
        <dbReference type="ChEBI" id="CHEBI:32364"/>
    </ligand>
</feature>
<dbReference type="GO" id="GO:0009073">
    <property type="term" value="P:aromatic amino acid family biosynthetic process"/>
    <property type="evidence" value="ECO:0007669"/>
    <property type="project" value="UniProtKB-KW"/>
</dbReference>
<dbReference type="PANTHER" id="PTHR43699:SF1">
    <property type="entry name" value="3-DEHYDROQUINATE DEHYDRATASE"/>
    <property type="match status" value="1"/>
</dbReference>
<dbReference type="InterPro" id="IPR050146">
    <property type="entry name" value="Type-I_3-dehydroquinase"/>
</dbReference>
<evidence type="ECO:0000313" key="6">
    <source>
        <dbReference type="Proteomes" id="UP000024329"/>
    </source>
</evidence>
<dbReference type="FunFam" id="3.20.20.70:FF:000047">
    <property type="entry name" value="3-dehydroquinate dehydratase"/>
    <property type="match status" value="1"/>
</dbReference>
<dbReference type="AlphaFoldDB" id="A0A031JDC6"/>
<evidence type="ECO:0000256" key="2">
    <source>
        <dbReference type="ARBA" id="ARBA00023239"/>
    </source>
</evidence>
<proteinExistence type="inferred from homology"/>
<feature type="binding site" evidence="4">
    <location>
        <begin position="113"/>
        <end position="115"/>
    </location>
    <ligand>
        <name>3-dehydroquinate</name>
        <dbReference type="ChEBI" id="CHEBI:32364"/>
    </ligand>
</feature>
<dbReference type="GO" id="GO:0046279">
    <property type="term" value="P:3,4-dihydroxybenzoate biosynthetic process"/>
    <property type="evidence" value="ECO:0007669"/>
    <property type="project" value="UniProtKB-ARBA"/>
</dbReference>
<dbReference type="EC" id="4.2.1.10" evidence="4"/>
<dbReference type="CDD" id="cd00502">
    <property type="entry name" value="DHQase_I"/>
    <property type="match status" value="1"/>
</dbReference>
<evidence type="ECO:0000256" key="1">
    <source>
        <dbReference type="ARBA" id="ARBA00001864"/>
    </source>
</evidence>
<evidence type="ECO:0000313" key="5">
    <source>
        <dbReference type="EMBL" id="EZP71253.1"/>
    </source>
</evidence>
<dbReference type="Proteomes" id="UP000024329">
    <property type="component" value="Unassembled WGS sequence"/>
</dbReference>
<dbReference type="PANTHER" id="PTHR43699">
    <property type="entry name" value="3-DEHYDROQUINATE DEHYDRATASE"/>
    <property type="match status" value="1"/>
</dbReference>
<feature type="binding site" evidence="4">
    <location>
        <position position="281"/>
    </location>
    <ligand>
        <name>3-dehydroquinate</name>
        <dbReference type="ChEBI" id="CHEBI:32364"/>
    </ligand>
</feature>
<keyword evidence="4" id="KW-0057">Aromatic amino acid biosynthesis</keyword>
<dbReference type="NCBIfam" id="TIGR01093">
    <property type="entry name" value="aroD"/>
    <property type="match status" value="1"/>
</dbReference>
<evidence type="ECO:0000256" key="3">
    <source>
        <dbReference type="ARBA" id="ARBA00023270"/>
    </source>
</evidence>
<comment type="catalytic activity">
    <reaction evidence="1 4">
        <text>3-dehydroquinate = 3-dehydroshikimate + H2O</text>
        <dbReference type="Rhea" id="RHEA:21096"/>
        <dbReference type="ChEBI" id="CHEBI:15377"/>
        <dbReference type="ChEBI" id="CHEBI:16630"/>
        <dbReference type="ChEBI" id="CHEBI:32364"/>
        <dbReference type="EC" id="4.2.1.10"/>
    </reaction>
</comment>
<dbReference type="InterPro" id="IPR001381">
    <property type="entry name" value="DHquinase_I"/>
</dbReference>
<dbReference type="Pfam" id="PF01487">
    <property type="entry name" value="DHquinase_I"/>
    <property type="match status" value="1"/>
</dbReference>
<dbReference type="PATRIC" id="fig|158500.4.peg.5324"/>
<feature type="active site" description="Proton donor/acceptor" evidence="4">
    <location>
        <position position="211"/>
    </location>
</feature>
<accession>A0A031JDC6</accession>
<name>A0A031JDC6_9SPHN</name>
<keyword evidence="4" id="KW-0028">Amino-acid biosynthesis</keyword>
<comment type="caution">
    <text evidence="5">The sequence shown here is derived from an EMBL/GenBank/DDBJ whole genome shotgun (WGS) entry which is preliminary data.</text>
</comment>
<organism evidence="5 6">
    <name type="scientific">Novosphingobium resinovorum</name>
    <dbReference type="NCBI Taxonomy" id="158500"/>
    <lineage>
        <taxon>Bacteria</taxon>
        <taxon>Pseudomonadati</taxon>
        <taxon>Pseudomonadota</taxon>
        <taxon>Alphaproteobacteria</taxon>
        <taxon>Sphingomonadales</taxon>
        <taxon>Sphingomonadaceae</taxon>
        <taxon>Novosphingobium</taxon>
    </lineage>
</organism>
<comment type="similarity">
    <text evidence="4">Belongs to the type-I 3-dehydroquinase family.</text>
</comment>
<feature type="binding site" evidence="4">
    <location>
        <position position="149"/>
    </location>
    <ligand>
        <name>3-dehydroquinate</name>
        <dbReference type="ChEBI" id="CHEBI:32364"/>
    </ligand>
</feature>
<feature type="active site" description="Schiff-base intermediate with substrate" evidence="4">
    <location>
        <position position="238"/>
    </location>
</feature>
<comment type="pathway">
    <text evidence="4">Metabolic intermediate biosynthesis; chorismate biosynthesis; chorismate from D-erythrose 4-phosphate and phosphoenolpyruvate: step 3/7.</text>
</comment>
<feature type="binding site" evidence="4">
    <location>
        <position position="304"/>
    </location>
    <ligand>
        <name>3-dehydroquinate</name>
        <dbReference type="ChEBI" id="CHEBI:32364"/>
    </ligand>
</feature>
<sequence length="323" mass="34103">MNVYHLVHSYPDHKIGPKHSRRMNMPLMQRRQALALGAVAGILPTIGASAVAATPASTSGTKVPVRTRPIVIRDVEIGAGRTKTIVSLIEMTPDAVLSRARLLGSMGEVDVVEYRIDFLDRALDPQVVAATMRPVADAIKGKPLVVTFRTKAEGGQKAIAPAQYAAVYQAILQTGAGDLFDIEAALLSDPAVAALRTSVQAAGRKVILSHHDFAVTPSVELMVGLLRQQQALGADICKLAVMPHDTGDLLRLLEATWIMRRDHGDRPLVTMAMGGIGAVSRLAGEAFGSALSFGALGDPSAPGQVKVAQLRDTLAIVHDAIAG</sequence>
<dbReference type="SUPFAM" id="SSF51569">
    <property type="entry name" value="Aldolase"/>
    <property type="match status" value="1"/>
</dbReference>
<reference evidence="5 6" key="1">
    <citation type="submission" date="2014-03" db="EMBL/GenBank/DDBJ databases">
        <title>Whole genome sequence of Novosphingobium resinovorum KF1.</title>
        <authorList>
            <person name="Gan H.M."/>
            <person name="Gan H.Y."/>
            <person name="Chew T.H."/>
            <person name="Savka M.A."/>
        </authorList>
    </citation>
    <scope>NUCLEOTIDE SEQUENCE [LARGE SCALE GENOMIC DNA]</scope>
    <source>
        <strain evidence="5 6">KF1</strain>
    </source>
</reference>
<dbReference type="UniPathway" id="UPA00053">
    <property type="reaction ID" value="UER00086"/>
</dbReference>